<dbReference type="eggNOG" id="COG1475">
    <property type="taxonomic scope" value="Bacteria"/>
</dbReference>
<dbReference type="EMBL" id="CP002177">
    <property type="protein sequence ID" value="ADY81105.1"/>
    <property type="molecule type" value="Genomic_DNA"/>
</dbReference>
<dbReference type="Proteomes" id="UP000007477">
    <property type="component" value="Chromosome"/>
</dbReference>
<dbReference type="PATRIC" id="fig|871585.3.peg.516"/>
<evidence type="ECO:0000313" key="1">
    <source>
        <dbReference type="EMBL" id="ADY81105.1"/>
    </source>
</evidence>
<dbReference type="RefSeq" id="YP_004994787.1">
    <property type="nucleotide sequence ID" value="NC_016603.1"/>
</dbReference>
<dbReference type="AlphaFoldDB" id="F0KIX1"/>
<keyword evidence="2" id="KW-1185">Reference proteome</keyword>
<proteinExistence type="predicted"/>
<dbReference type="STRING" id="871585.BDGL_000519"/>
<gene>
    <name evidence="1" type="ordered locus">BDGL_000519</name>
</gene>
<name>F0KIX1_ACIP2</name>
<protein>
    <submittedName>
        <fullName evidence="1">Uncharacterized protein</fullName>
    </submittedName>
</protein>
<dbReference type="GeneID" id="11638698"/>
<accession>F0KIX1</accession>
<sequence length="476" mass="54905">MRFNTTKFFKINELLLDQENYRFGLAHNQKECIDLIYRDSPTNFENLLNDIISNNIGDYPLVFSNEKNENIVLDGNRRVSILKVINDPSLAPSKRIEDLIKKIDKKSLPFNLNKIGCFVSADKQDILKTVYERHAAGKGISRIHWSAFATAKFRYDAHIEDADWRAIAILLHVISIDIDSNDYVQSPRFSFEVFKRLIRHAYLNNYIHFEVFNEEKAILNSESNFFSIAIELVKELIKAIDNNEIGLSRGKNYASEAFLSEFFEYRFHKLDIEKPPRTRRKKVVKPVTPPVAPQLPISTNPIVPPSSQTGLLPPPQIGLPFIEPKAKLEIPDIPSLIEENNFLINALNQLAVHKFSLIYKSLTDLNSKKYVIIAVVAAWSFLDSLPRVAGWSDTDFTSYYNNHIKKFITSREQQTSIRHSLSWLSNEGNCNKHSSDYVTLDHKEFVKHFNNIQYFISKVILEIILPNKKVARTDDF</sequence>
<dbReference type="HOGENOM" id="CLU_573219_0_0_6"/>
<dbReference type="OrthoDB" id="9813438at2"/>
<evidence type="ECO:0000313" key="2">
    <source>
        <dbReference type="Proteomes" id="UP000007477"/>
    </source>
</evidence>
<reference key="1">
    <citation type="submission" date="2010-08" db="EMBL/GenBank/DDBJ databases">
        <title>The genome sequence of a nonpathogenic wastewater-adapted bacterium Acinetobacter calcoaceticus PHEA-2 and comparative genomics insights into environmental adaptation.</title>
        <authorList>
            <person name="Zhan Y."/>
            <person name="Yan Y."/>
            <person name="Zhang W."/>
            <person name="Chen M."/>
            <person name="Ping S."/>
            <person name="Lu W."/>
            <person name="Lin M."/>
        </authorList>
    </citation>
    <scope>NUCLEOTIDE SEQUENCE</scope>
    <source>
        <strain>PHEA-2</strain>
    </source>
</reference>
<reference evidence="1 2" key="2">
    <citation type="journal article" date="2011" name="J. Bacteriol.">
        <title>Genome sequence of Acinetobacter calcoaceticus PHEA-2, isolated from industry wastewater.</title>
        <authorList>
            <person name="Zhan Y."/>
            <person name="Yan Y."/>
            <person name="Zhang W."/>
            <person name="Yu H."/>
            <person name="Chen M."/>
            <person name="Lu W."/>
            <person name="Ping S."/>
            <person name="Peng Z."/>
            <person name="Yuan M."/>
            <person name="Zhou Z."/>
            <person name="Elmerich C."/>
            <person name="Lin M."/>
        </authorList>
    </citation>
    <scope>NUCLEOTIDE SEQUENCE [LARGE SCALE GENOMIC DNA]</scope>
    <source>
        <strain evidence="1 2">PHEA-2</strain>
    </source>
</reference>
<dbReference type="RefSeq" id="WP_014206253.1">
    <property type="nucleotide sequence ID" value="NC_016603.1"/>
</dbReference>
<dbReference type="KEGG" id="acc:BDGL_000519"/>
<organism evidence="1 2">
    <name type="scientific">Acinetobacter pittii (strain PHEA-2)</name>
    <dbReference type="NCBI Taxonomy" id="871585"/>
    <lineage>
        <taxon>Bacteria</taxon>
        <taxon>Pseudomonadati</taxon>
        <taxon>Pseudomonadota</taxon>
        <taxon>Gammaproteobacteria</taxon>
        <taxon>Moraxellales</taxon>
        <taxon>Moraxellaceae</taxon>
        <taxon>Acinetobacter</taxon>
        <taxon>Acinetobacter calcoaceticus/baumannii complex</taxon>
    </lineage>
</organism>